<comment type="caution">
    <text evidence="1">The sequence shown here is derived from an EMBL/GenBank/DDBJ whole genome shotgun (WGS) entry which is preliminary data.</text>
</comment>
<proteinExistence type="predicted"/>
<organism evidence="1 2">
    <name type="scientific">Parnassius apollo</name>
    <name type="common">Apollo butterfly</name>
    <name type="synonym">Papilio apollo</name>
    <dbReference type="NCBI Taxonomy" id="110799"/>
    <lineage>
        <taxon>Eukaryota</taxon>
        <taxon>Metazoa</taxon>
        <taxon>Ecdysozoa</taxon>
        <taxon>Arthropoda</taxon>
        <taxon>Hexapoda</taxon>
        <taxon>Insecta</taxon>
        <taxon>Pterygota</taxon>
        <taxon>Neoptera</taxon>
        <taxon>Endopterygota</taxon>
        <taxon>Lepidoptera</taxon>
        <taxon>Glossata</taxon>
        <taxon>Ditrysia</taxon>
        <taxon>Papilionoidea</taxon>
        <taxon>Papilionidae</taxon>
        <taxon>Parnassiinae</taxon>
        <taxon>Parnassini</taxon>
        <taxon>Parnassius</taxon>
        <taxon>Parnassius</taxon>
    </lineage>
</organism>
<dbReference type="AlphaFoldDB" id="A0A8S3XE51"/>
<name>A0A8S3XE51_PARAO</name>
<keyword evidence="2" id="KW-1185">Reference proteome</keyword>
<protein>
    <submittedName>
        <fullName evidence="1">(apollo) hypothetical protein</fullName>
    </submittedName>
</protein>
<reference evidence="1" key="1">
    <citation type="submission" date="2021-04" db="EMBL/GenBank/DDBJ databases">
        <authorList>
            <person name="Tunstrom K."/>
        </authorList>
    </citation>
    <scope>NUCLEOTIDE SEQUENCE</scope>
</reference>
<dbReference type="EMBL" id="CAJQZP010001063">
    <property type="protein sequence ID" value="CAG5014767.1"/>
    <property type="molecule type" value="Genomic_DNA"/>
</dbReference>
<accession>A0A8S3XE51</accession>
<evidence type="ECO:0000313" key="2">
    <source>
        <dbReference type="Proteomes" id="UP000691718"/>
    </source>
</evidence>
<sequence length="71" mass="7737">MFTGPAGLRISEFTLDHSQQSDVGHRGISKKKELMVQGLSKKAGRSPVSLKLGTNGVPNLVPWRRSDDCSE</sequence>
<gene>
    <name evidence="1" type="ORF">PAPOLLO_LOCUS16216</name>
</gene>
<evidence type="ECO:0000313" key="1">
    <source>
        <dbReference type="EMBL" id="CAG5014767.1"/>
    </source>
</evidence>
<dbReference type="Proteomes" id="UP000691718">
    <property type="component" value="Unassembled WGS sequence"/>
</dbReference>